<dbReference type="PANTHER" id="PTHR13315">
    <property type="entry name" value="METALLO PHOSPHOESTERASE RELATED"/>
    <property type="match status" value="1"/>
</dbReference>
<protein>
    <submittedName>
        <fullName evidence="4">Metallophosphoesterase 1</fullName>
    </submittedName>
</protein>
<reference evidence="4" key="1">
    <citation type="submission" date="2020-07" db="EMBL/GenBank/DDBJ databases">
        <title>The High-quality genome of the commercially important snow crab, Chionoecetes opilio.</title>
        <authorList>
            <person name="Jeong J.-H."/>
            <person name="Ryu S."/>
        </authorList>
    </citation>
    <scope>NUCLEOTIDE SEQUENCE</scope>
    <source>
        <strain evidence="4">MADBK_172401_WGS</strain>
        <tissue evidence="4">Digestive gland</tissue>
    </source>
</reference>
<dbReference type="GO" id="GO:0005783">
    <property type="term" value="C:endoplasmic reticulum"/>
    <property type="evidence" value="ECO:0007669"/>
    <property type="project" value="TreeGrafter"/>
</dbReference>
<keyword evidence="3" id="KW-0812">Transmembrane</keyword>
<sequence>MNNHWEKSSQDNKMARLPVCSCLRVAKKKLLLILVTSVVVYNEWFTYTATTLSWPDLGGSSDDSVRVLFAADPQILSLLSDSEPEFPLNLITIWDANRFVRRGFQMALWKIKPDIVVFLGDLLNDGSIANDSDFNTTLQHFKNLMTVPNYVKHVFSLPGDNDIGGEGSDLVTPHKVRRFYSFLNQSMTLQYKFVDFIQEIIKHKPSFIFSGHDHDSFHFTSTKQDAHAHDFEVLTKEQHVWQYESLGTILHEIAVPTCSYRMGKMDTGYGAAVINKSGTISYTVLWLPSRFTHLLVYLAFIFLIIIILVLPGHYTAPSNPQSLKVKPSGASVGMEEEAL</sequence>
<dbReference type="InterPro" id="IPR029052">
    <property type="entry name" value="Metallo-depent_PP-like"/>
</dbReference>
<feature type="transmembrane region" description="Helical" evidence="3">
    <location>
        <begin position="294"/>
        <end position="314"/>
    </location>
</feature>
<keyword evidence="3" id="KW-1133">Transmembrane helix</keyword>
<keyword evidence="5" id="KW-1185">Reference proteome</keyword>
<evidence type="ECO:0000256" key="2">
    <source>
        <dbReference type="SAM" id="MobiDB-lite"/>
    </source>
</evidence>
<dbReference type="Proteomes" id="UP000770661">
    <property type="component" value="Unassembled WGS sequence"/>
</dbReference>
<gene>
    <name evidence="4" type="primary">Mppe1</name>
    <name evidence="4" type="ORF">GWK47_017946</name>
</gene>
<organism evidence="4 5">
    <name type="scientific">Chionoecetes opilio</name>
    <name type="common">Atlantic snow crab</name>
    <name type="synonym">Cancer opilio</name>
    <dbReference type="NCBI Taxonomy" id="41210"/>
    <lineage>
        <taxon>Eukaryota</taxon>
        <taxon>Metazoa</taxon>
        <taxon>Ecdysozoa</taxon>
        <taxon>Arthropoda</taxon>
        <taxon>Crustacea</taxon>
        <taxon>Multicrustacea</taxon>
        <taxon>Malacostraca</taxon>
        <taxon>Eumalacostraca</taxon>
        <taxon>Eucarida</taxon>
        <taxon>Decapoda</taxon>
        <taxon>Pleocyemata</taxon>
        <taxon>Brachyura</taxon>
        <taxon>Eubrachyura</taxon>
        <taxon>Majoidea</taxon>
        <taxon>Majidae</taxon>
        <taxon>Chionoecetes</taxon>
    </lineage>
</organism>
<dbReference type="EMBL" id="JACEEZ010022218">
    <property type="protein sequence ID" value="KAG0712667.1"/>
    <property type="molecule type" value="Genomic_DNA"/>
</dbReference>
<accession>A0A8J5CLW3</accession>
<name>A0A8J5CLW3_CHIOP</name>
<dbReference type="GO" id="GO:0016020">
    <property type="term" value="C:membrane"/>
    <property type="evidence" value="ECO:0007669"/>
    <property type="project" value="GOC"/>
</dbReference>
<keyword evidence="1 3" id="KW-0472">Membrane</keyword>
<dbReference type="PANTHER" id="PTHR13315:SF4">
    <property type="entry name" value="METALLOPHOSPHOESTERASE, ISOFORM E"/>
    <property type="match status" value="1"/>
</dbReference>
<feature type="region of interest" description="Disordered" evidence="2">
    <location>
        <begin position="320"/>
        <end position="339"/>
    </location>
</feature>
<dbReference type="SUPFAM" id="SSF56300">
    <property type="entry name" value="Metallo-dependent phosphatases"/>
    <property type="match status" value="1"/>
</dbReference>
<proteinExistence type="predicted"/>
<dbReference type="AlphaFoldDB" id="A0A8J5CLW3"/>
<evidence type="ECO:0000256" key="3">
    <source>
        <dbReference type="SAM" id="Phobius"/>
    </source>
</evidence>
<comment type="caution">
    <text evidence="4">The sequence shown here is derived from an EMBL/GenBank/DDBJ whole genome shotgun (WGS) entry which is preliminary data.</text>
</comment>
<evidence type="ECO:0000256" key="1">
    <source>
        <dbReference type="ARBA" id="ARBA00023136"/>
    </source>
</evidence>
<dbReference type="InterPro" id="IPR033308">
    <property type="entry name" value="PGAP5/Cdc1/Ted1"/>
</dbReference>
<dbReference type="GO" id="GO:0006506">
    <property type="term" value="P:GPI anchor biosynthetic process"/>
    <property type="evidence" value="ECO:0007669"/>
    <property type="project" value="InterPro"/>
</dbReference>
<dbReference type="OrthoDB" id="5977743at2759"/>
<evidence type="ECO:0000313" key="5">
    <source>
        <dbReference type="Proteomes" id="UP000770661"/>
    </source>
</evidence>
<evidence type="ECO:0000313" key="4">
    <source>
        <dbReference type="EMBL" id="KAG0712667.1"/>
    </source>
</evidence>